<dbReference type="Gene3D" id="3.40.50.300">
    <property type="entry name" value="P-loop containing nucleotide triphosphate hydrolases"/>
    <property type="match status" value="1"/>
</dbReference>
<proteinExistence type="predicted"/>
<dbReference type="InterPro" id="IPR003593">
    <property type="entry name" value="AAA+_ATPase"/>
</dbReference>
<reference evidence="14 15" key="1">
    <citation type="submission" date="2016-10" db="EMBL/GenBank/DDBJ databases">
        <authorList>
            <person name="Varghese N."/>
            <person name="Submissions S."/>
        </authorList>
    </citation>
    <scope>NUCLEOTIDE SEQUENCE [LARGE SCALE GENOMIC DNA]</scope>
    <source>
        <strain evidence="14 15">DSM 1741</strain>
    </source>
</reference>
<evidence type="ECO:0000256" key="7">
    <source>
        <dbReference type="ARBA" id="ARBA00022840"/>
    </source>
</evidence>
<dbReference type="Gene3D" id="1.20.1560.10">
    <property type="entry name" value="ABC transporter type 1, transmembrane domain"/>
    <property type="match status" value="1"/>
</dbReference>
<dbReference type="PROSITE" id="PS00211">
    <property type="entry name" value="ABC_TRANSPORTER_1"/>
    <property type="match status" value="1"/>
</dbReference>
<dbReference type="CDD" id="cd03245">
    <property type="entry name" value="ABCC_bacteriocin_exporters"/>
    <property type="match status" value="1"/>
</dbReference>
<keyword evidence="9 10" id="KW-0472">Membrane</keyword>
<dbReference type="EMBL" id="FOTO01000019">
    <property type="protein sequence ID" value="SFM18588.1"/>
    <property type="molecule type" value="Genomic_DNA"/>
</dbReference>
<dbReference type="InterPro" id="IPR017871">
    <property type="entry name" value="ABC_transporter-like_CS"/>
</dbReference>
<dbReference type="NCBIfam" id="TIGR03375">
    <property type="entry name" value="type_I_sec_LssB"/>
    <property type="match status" value="1"/>
</dbReference>
<gene>
    <name evidence="14" type="ORF">SAMN05421830_1196</name>
</gene>
<evidence type="ECO:0000256" key="5">
    <source>
        <dbReference type="ARBA" id="ARBA00022741"/>
    </source>
</evidence>
<dbReference type="PANTHER" id="PTHR43394">
    <property type="entry name" value="ATP-DEPENDENT PERMEASE MDL1, MITOCHONDRIAL"/>
    <property type="match status" value="1"/>
</dbReference>
<dbReference type="InterPro" id="IPR003439">
    <property type="entry name" value="ABC_transporter-like_ATP-bd"/>
</dbReference>
<dbReference type="InterPro" id="IPR039421">
    <property type="entry name" value="Type_1_exporter"/>
</dbReference>
<accession>A0A8G2C6M4</accession>
<keyword evidence="7 14" id="KW-0067">ATP-binding</keyword>
<keyword evidence="8 10" id="KW-1133">Transmembrane helix</keyword>
<keyword evidence="2" id="KW-0813">Transport</keyword>
<dbReference type="PANTHER" id="PTHR43394:SF1">
    <property type="entry name" value="ATP-BINDING CASSETTE SUB-FAMILY B MEMBER 10, MITOCHONDRIAL"/>
    <property type="match status" value="1"/>
</dbReference>
<dbReference type="Gene3D" id="3.90.70.10">
    <property type="entry name" value="Cysteine proteinases"/>
    <property type="match status" value="1"/>
</dbReference>
<evidence type="ECO:0000256" key="9">
    <source>
        <dbReference type="ARBA" id="ARBA00023136"/>
    </source>
</evidence>
<sequence length="737" mass="80916">MSQEPQTASEETIQSGTVGLKESPGIADALTGCLLFVAKHHGRVLSPASLLSGLPLDAQGRLTPGMIEAAARNAGLSARIVRSPLKKIARFALPAVLFLRDDEACVLQEVDGENFTVSHPALEDGAKIMTRQELEKLHTGHVLYLMPARKEASPQSAAPKPKGHWLQSALLRNWRAYSQVIIAATILNMLALAMPLFVMNVYDRVVPNSALETLWVLAMGMGVVFVFDFTIKGLRAFFIDRTGKKIDVELEGRLFDQLLDMHLKDKPASVGSFANLLRELEVLRDFFTSATLVSFVDLPFIILFIIMFWYIGGPIALIFMAVLPITLLIGLIIHVPIKNSVETAMAMGNSKHAVLVETLSNIETIKGLGCEATMRGRWMHDTATSARHAIRSRSLSHLAMNLTGFVQQFAYLIIIIVGVYLIKDGKLTMGGLVACSILSGRVMGPFAQIAQLITRLHHTMSAYRELNRIMDLPVERTDTDSFLHRPRLDGSIEFRDVTFSYPSSKLPALKGLNLRIAAGERVGIVGRTGSGKSTLGKLIMSLYTPDQGAVLVDGADLRQVDPTDLRRWTGYMPQDVALFQGTVRQNISMAHPQASDQEILHAARISGTHDFMSTHPQGYALHVGERGSTLSGGQRQAISIARALLRDPRILVMDEPSSSMDSQSEALLLQRLKFFLDAKTLVLITHRPSLLELVDRLVVIDDGRVVADGPKEAIMRQLQSGGVPVNQTVQRQTGVRQ</sequence>
<feature type="transmembrane region" description="Helical" evidence="10">
    <location>
        <begin position="317"/>
        <end position="337"/>
    </location>
</feature>
<dbReference type="GO" id="GO:0016887">
    <property type="term" value="F:ATP hydrolysis activity"/>
    <property type="evidence" value="ECO:0007669"/>
    <property type="project" value="InterPro"/>
</dbReference>
<dbReference type="GO" id="GO:0015421">
    <property type="term" value="F:ABC-type oligopeptide transporter activity"/>
    <property type="evidence" value="ECO:0007669"/>
    <property type="project" value="TreeGrafter"/>
</dbReference>
<dbReference type="AlphaFoldDB" id="A0A8G2C6M4"/>
<dbReference type="CDD" id="cd18587">
    <property type="entry name" value="ABC_6TM_LapB_like"/>
    <property type="match status" value="1"/>
</dbReference>
<dbReference type="GO" id="GO:0005524">
    <property type="term" value="F:ATP binding"/>
    <property type="evidence" value="ECO:0007669"/>
    <property type="project" value="UniProtKB-KW"/>
</dbReference>
<dbReference type="SMART" id="SM00382">
    <property type="entry name" value="AAA"/>
    <property type="match status" value="1"/>
</dbReference>
<evidence type="ECO:0000259" key="12">
    <source>
        <dbReference type="PROSITE" id="PS50929"/>
    </source>
</evidence>
<dbReference type="InterPro" id="IPR027417">
    <property type="entry name" value="P-loop_NTPase"/>
</dbReference>
<evidence type="ECO:0000259" key="13">
    <source>
        <dbReference type="PROSITE" id="PS50990"/>
    </source>
</evidence>
<feature type="domain" description="ABC transmembrane type-1" evidence="12">
    <location>
        <begin position="180"/>
        <end position="458"/>
    </location>
</feature>
<evidence type="ECO:0000256" key="3">
    <source>
        <dbReference type="ARBA" id="ARBA00022475"/>
    </source>
</evidence>
<feature type="transmembrane region" description="Helical" evidence="10">
    <location>
        <begin position="180"/>
        <end position="202"/>
    </location>
</feature>
<dbReference type="InterPro" id="IPR005074">
    <property type="entry name" value="Peptidase_C39"/>
</dbReference>
<dbReference type="InterPro" id="IPR017750">
    <property type="entry name" value="ATPase_T1SS"/>
</dbReference>
<keyword evidence="6" id="KW-0378">Hydrolase</keyword>
<comment type="subcellular location">
    <subcellularLocation>
        <location evidence="1">Cell membrane</location>
        <topology evidence="1">Multi-pass membrane protein</topology>
    </subcellularLocation>
</comment>
<dbReference type="SUPFAM" id="SSF90123">
    <property type="entry name" value="ABC transporter transmembrane region"/>
    <property type="match status" value="1"/>
</dbReference>
<feature type="transmembrane region" description="Helical" evidence="10">
    <location>
        <begin position="214"/>
        <end position="231"/>
    </location>
</feature>
<dbReference type="PROSITE" id="PS50929">
    <property type="entry name" value="ABC_TM1F"/>
    <property type="match status" value="1"/>
</dbReference>
<dbReference type="InterPro" id="IPR011527">
    <property type="entry name" value="ABC1_TM_dom"/>
</dbReference>
<dbReference type="InterPro" id="IPR036640">
    <property type="entry name" value="ABC1_TM_sf"/>
</dbReference>
<organism evidence="14 15">
    <name type="scientific">Desulfomicrobium norvegicum (strain DSM 1741 / NCIMB 8310)</name>
    <name type="common">Desulfovibrio baculatus (strain Norway 4)</name>
    <name type="synonym">Desulfovibrio desulfuricans (strain Norway 4)</name>
    <dbReference type="NCBI Taxonomy" id="52561"/>
    <lineage>
        <taxon>Bacteria</taxon>
        <taxon>Pseudomonadati</taxon>
        <taxon>Thermodesulfobacteriota</taxon>
        <taxon>Desulfovibrionia</taxon>
        <taxon>Desulfovibrionales</taxon>
        <taxon>Desulfomicrobiaceae</taxon>
        <taxon>Desulfomicrobium</taxon>
    </lineage>
</organism>
<keyword evidence="3" id="KW-1003">Cell membrane</keyword>
<feature type="domain" description="ABC transporter" evidence="11">
    <location>
        <begin position="492"/>
        <end position="727"/>
    </location>
</feature>
<feature type="transmembrane region" description="Helical" evidence="10">
    <location>
        <begin position="286"/>
        <end position="311"/>
    </location>
</feature>
<dbReference type="PROSITE" id="PS50893">
    <property type="entry name" value="ABC_TRANSPORTER_2"/>
    <property type="match status" value="1"/>
</dbReference>
<comment type="caution">
    <text evidence="14">The sequence shown here is derived from an EMBL/GenBank/DDBJ whole genome shotgun (WGS) entry which is preliminary data.</text>
</comment>
<dbReference type="Pfam" id="PF00664">
    <property type="entry name" value="ABC_membrane"/>
    <property type="match status" value="1"/>
</dbReference>
<dbReference type="FunFam" id="3.40.50.300:FF:000299">
    <property type="entry name" value="ABC transporter ATP-binding protein/permease"/>
    <property type="match status" value="1"/>
</dbReference>
<dbReference type="RefSeq" id="WP_092194322.1">
    <property type="nucleotide sequence ID" value="NZ_FOTO01000019.1"/>
</dbReference>
<dbReference type="GO" id="GO:0008233">
    <property type="term" value="F:peptidase activity"/>
    <property type="evidence" value="ECO:0007669"/>
    <property type="project" value="InterPro"/>
</dbReference>
<evidence type="ECO:0000256" key="4">
    <source>
        <dbReference type="ARBA" id="ARBA00022692"/>
    </source>
</evidence>
<evidence type="ECO:0000256" key="6">
    <source>
        <dbReference type="ARBA" id="ARBA00022801"/>
    </source>
</evidence>
<dbReference type="GO" id="GO:0005886">
    <property type="term" value="C:plasma membrane"/>
    <property type="evidence" value="ECO:0007669"/>
    <property type="project" value="UniProtKB-SubCell"/>
</dbReference>
<dbReference type="SUPFAM" id="SSF52540">
    <property type="entry name" value="P-loop containing nucleoside triphosphate hydrolases"/>
    <property type="match status" value="1"/>
</dbReference>
<dbReference type="GO" id="GO:0006508">
    <property type="term" value="P:proteolysis"/>
    <property type="evidence" value="ECO:0007669"/>
    <property type="project" value="InterPro"/>
</dbReference>
<dbReference type="Pfam" id="PF03412">
    <property type="entry name" value="Peptidase_C39"/>
    <property type="match status" value="1"/>
</dbReference>
<keyword evidence="4 10" id="KW-0812">Transmembrane</keyword>
<evidence type="ECO:0000259" key="11">
    <source>
        <dbReference type="PROSITE" id="PS50893"/>
    </source>
</evidence>
<dbReference type="OrthoDB" id="9760168at2"/>
<keyword evidence="5" id="KW-0547">Nucleotide-binding</keyword>
<dbReference type="Proteomes" id="UP000199581">
    <property type="component" value="Unassembled WGS sequence"/>
</dbReference>
<evidence type="ECO:0000313" key="14">
    <source>
        <dbReference type="EMBL" id="SFM18588.1"/>
    </source>
</evidence>
<evidence type="ECO:0000313" key="15">
    <source>
        <dbReference type="Proteomes" id="UP000199581"/>
    </source>
</evidence>
<protein>
    <submittedName>
        <fullName evidence="14">ATP-binding cassette, subfamily C, LapB</fullName>
    </submittedName>
</protein>
<dbReference type="Pfam" id="PF00005">
    <property type="entry name" value="ABC_tran"/>
    <property type="match status" value="1"/>
</dbReference>
<keyword evidence="15" id="KW-1185">Reference proteome</keyword>
<name>A0A8G2C6M4_DESNO</name>
<dbReference type="PROSITE" id="PS50990">
    <property type="entry name" value="PEPTIDASE_C39"/>
    <property type="match status" value="1"/>
</dbReference>
<feature type="transmembrane region" description="Helical" evidence="10">
    <location>
        <begin position="398"/>
        <end position="422"/>
    </location>
</feature>
<evidence type="ECO:0000256" key="8">
    <source>
        <dbReference type="ARBA" id="ARBA00022989"/>
    </source>
</evidence>
<evidence type="ECO:0000256" key="1">
    <source>
        <dbReference type="ARBA" id="ARBA00004651"/>
    </source>
</evidence>
<feature type="domain" description="Peptidase C39" evidence="13">
    <location>
        <begin position="21"/>
        <end position="145"/>
    </location>
</feature>
<evidence type="ECO:0000256" key="10">
    <source>
        <dbReference type="SAM" id="Phobius"/>
    </source>
</evidence>
<evidence type="ECO:0000256" key="2">
    <source>
        <dbReference type="ARBA" id="ARBA00022448"/>
    </source>
</evidence>